<gene>
    <name evidence="1" type="ORF">PCOR1329_LOCUS58973</name>
</gene>
<dbReference type="InterPro" id="IPR029058">
    <property type="entry name" value="AB_hydrolase_fold"/>
</dbReference>
<dbReference type="Gene3D" id="3.40.50.1820">
    <property type="entry name" value="alpha/beta hydrolase"/>
    <property type="match status" value="1"/>
</dbReference>
<sequence length="123" mass="13344">MQSDSVAPLLMAKKFGKPSLPAVRVVVEASRVGASRASLKPMSDFLWDYNLHPRLPSIGVPSVIIVGSADDHHPHPAMSEALRNDLSATGLLRAYIVLDGVGHFIPLIQPLETVDGIEQLWSR</sequence>
<dbReference type="EMBL" id="CAUYUJ010017336">
    <property type="protein sequence ID" value="CAK0873905.1"/>
    <property type="molecule type" value="Genomic_DNA"/>
</dbReference>
<accession>A0ABN9VPT2</accession>
<dbReference type="SUPFAM" id="SSF53474">
    <property type="entry name" value="alpha/beta-Hydrolases"/>
    <property type="match status" value="1"/>
</dbReference>
<name>A0ABN9VPT2_9DINO</name>
<protein>
    <submittedName>
        <fullName evidence="1">Uncharacterized protein</fullName>
    </submittedName>
</protein>
<reference evidence="1" key="1">
    <citation type="submission" date="2023-10" db="EMBL/GenBank/DDBJ databases">
        <authorList>
            <person name="Chen Y."/>
            <person name="Shah S."/>
            <person name="Dougan E. K."/>
            <person name="Thang M."/>
            <person name="Chan C."/>
        </authorList>
    </citation>
    <scope>NUCLEOTIDE SEQUENCE [LARGE SCALE GENOMIC DNA]</scope>
</reference>
<evidence type="ECO:0000313" key="2">
    <source>
        <dbReference type="Proteomes" id="UP001189429"/>
    </source>
</evidence>
<evidence type="ECO:0000313" key="1">
    <source>
        <dbReference type="EMBL" id="CAK0873905.1"/>
    </source>
</evidence>
<proteinExistence type="predicted"/>
<comment type="caution">
    <text evidence="1">The sequence shown here is derived from an EMBL/GenBank/DDBJ whole genome shotgun (WGS) entry which is preliminary data.</text>
</comment>
<organism evidence="1 2">
    <name type="scientific">Prorocentrum cordatum</name>
    <dbReference type="NCBI Taxonomy" id="2364126"/>
    <lineage>
        <taxon>Eukaryota</taxon>
        <taxon>Sar</taxon>
        <taxon>Alveolata</taxon>
        <taxon>Dinophyceae</taxon>
        <taxon>Prorocentrales</taxon>
        <taxon>Prorocentraceae</taxon>
        <taxon>Prorocentrum</taxon>
    </lineage>
</organism>
<keyword evidence="2" id="KW-1185">Reference proteome</keyword>
<dbReference type="Proteomes" id="UP001189429">
    <property type="component" value="Unassembled WGS sequence"/>
</dbReference>